<reference evidence="10 11" key="1">
    <citation type="submission" date="2018-06" db="EMBL/GenBank/DDBJ databases">
        <title>Genomic Encyclopedia of Type Strains, Phase IV (KMG-V): Genome sequencing to study the core and pangenomes of soil and plant-associated prokaryotes.</title>
        <authorList>
            <person name="Whitman W."/>
        </authorList>
    </citation>
    <scope>NUCLEOTIDE SEQUENCE [LARGE SCALE GENOMIC DNA]</scope>
    <source>
        <strain evidence="10 11">SRCL-318</strain>
    </source>
</reference>
<comment type="caution">
    <text evidence="10">The sequence shown here is derived from an EMBL/GenBank/DDBJ whole genome shotgun (WGS) entry which is preliminary data.</text>
</comment>
<dbReference type="PROSITE" id="PS50928">
    <property type="entry name" value="ABC_TM1"/>
    <property type="match status" value="1"/>
</dbReference>
<dbReference type="AlphaFoldDB" id="A0A2V4TYZ2"/>
<dbReference type="PANTHER" id="PTHR43386:SF1">
    <property type="entry name" value="D,D-DIPEPTIDE TRANSPORT SYSTEM PERMEASE PROTEIN DDPC-RELATED"/>
    <property type="match status" value="1"/>
</dbReference>
<dbReference type="InterPro" id="IPR025966">
    <property type="entry name" value="OppC_N"/>
</dbReference>
<sequence length="335" mass="35715">MSTTHTTSTSSFSSKPDIETDMPRDSLSAEPSAGTRPSAVPAAPSAAVRKRPAHAWRRLRSLNLLLGAAIVLGVACCAVFAPWLSPHDPLGQDLLHMLTPPAWMEGGDAAFPLGTDSLGRDVLSRLLYGSRVALTVAVIAAFGAGLVGSALAILAGYFGGWVDRTVSYLVDLWMSFPPVVLSLVLMVSLGVGIDNVILSIVLVDWTRFCRVVRAEVMVVRQRDYVLAAQLLNLSHLRIMLREIVPAALPLMITLFSLEMGVAITVEALLSFIGLSVPANVTAWGVMIADARVSMHESPTGLLFPMLAIVVTVLGCNLLGDGLRVALDPRMRGRGE</sequence>
<keyword evidence="5 7" id="KW-1133">Transmembrane helix</keyword>
<feature type="transmembrane region" description="Helical" evidence="7">
    <location>
        <begin position="243"/>
        <end position="263"/>
    </location>
</feature>
<feature type="domain" description="ABC transmembrane type-1" evidence="9">
    <location>
        <begin position="130"/>
        <end position="314"/>
    </location>
</feature>
<feature type="transmembrane region" description="Helical" evidence="7">
    <location>
        <begin position="300"/>
        <end position="319"/>
    </location>
</feature>
<feature type="compositionally biased region" description="Low complexity" evidence="8">
    <location>
        <begin position="36"/>
        <end position="46"/>
    </location>
</feature>
<dbReference type="SUPFAM" id="SSF161098">
    <property type="entry name" value="MetI-like"/>
    <property type="match status" value="1"/>
</dbReference>
<dbReference type="RefSeq" id="WP_244307001.1">
    <property type="nucleotide sequence ID" value="NZ_QJSQ01000015.1"/>
</dbReference>
<comment type="subcellular location">
    <subcellularLocation>
        <location evidence="1 7">Cell membrane</location>
        <topology evidence="1 7">Multi-pass membrane protein</topology>
    </subcellularLocation>
</comment>
<evidence type="ECO:0000256" key="6">
    <source>
        <dbReference type="ARBA" id="ARBA00023136"/>
    </source>
</evidence>
<dbReference type="GO" id="GO:0005886">
    <property type="term" value="C:plasma membrane"/>
    <property type="evidence" value="ECO:0007669"/>
    <property type="project" value="UniProtKB-SubCell"/>
</dbReference>
<dbReference type="GO" id="GO:0055085">
    <property type="term" value="P:transmembrane transport"/>
    <property type="evidence" value="ECO:0007669"/>
    <property type="project" value="InterPro"/>
</dbReference>
<evidence type="ECO:0000256" key="2">
    <source>
        <dbReference type="ARBA" id="ARBA00022448"/>
    </source>
</evidence>
<evidence type="ECO:0000256" key="3">
    <source>
        <dbReference type="ARBA" id="ARBA00022475"/>
    </source>
</evidence>
<feature type="transmembrane region" description="Helical" evidence="7">
    <location>
        <begin position="64"/>
        <end position="84"/>
    </location>
</feature>
<organism evidence="10 11">
    <name type="scientific">Paraburkholderia silvatlantica</name>
    <dbReference type="NCBI Taxonomy" id="321895"/>
    <lineage>
        <taxon>Bacteria</taxon>
        <taxon>Pseudomonadati</taxon>
        <taxon>Pseudomonadota</taxon>
        <taxon>Betaproteobacteria</taxon>
        <taxon>Burkholderiales</taxon>
        <taxon>Burkholderiaceae</taxon>
        <taxon>Paraburkholderia</taxon>
    </lineage>
</organism>
<dbReference type="Proteomes" id="UP000247772">
    <property type="component" value="Unassembled WGS sequence"/>
</dbReference>
<feature type="region of interest" description="Disordered" evidence="8">
    <location>
        <begin position="1"/>
        <end position="46"/>
    </location>
</feature>
<evidence type="ECO:0000256" key="8">
    <source>
        <dbReference type="SAM" id="MobiDB-lite"/>
    </source>
</evidence>
<keyword evidence="3" id="KW-1003">Cell membrane</keyword>
<dbReference type="CDD" id="cd06261">
    <property type="entry name" value="TM_PBP2"/>
    <property type="match status" value="1"/>
</dbReference>
<keyword evidence="2 7" id="KW-0813">Transport</keyword>
<evidence type="ECO:0000313" key="11">
    <source>
        <dbReference type="Proteomes" id="UP000247772"/>
    </source>
</evidence>
<evidence type="ECO:0000256" key="4">
    <source>
        <dbReference type="ARBA" id="ARBA00022692"/>
    </source>
</evidence>
<feature type="transmembrane region" description="Helical" evidence="7">
    <location>
        <begin position="269"/>
        <end position="288"/>
    </location>
</feature>
<evidence type="ECO:0000256" key="7">
    <source>
        <dbReference type="RuleBase" id="RU363032"/>
    </source>
</evidence>
<name>A0A2V4TYZ2_9BURK</name>
<evidence type="ECO:0000259" key="9">
    <source>
        <dbReference type="PROSITE" id="PS50928"/>
    </source>
</evidence>
<dbReference type="InterPro" id="IPR050366">
    <property type="entry name" value="BP-dependent_transpt_permease"/>
</dbReference>
<keyword evidence="6 7" id="KW-0472">Membrane</keyword>
<dbReference type="Pfam" id="PF12911">
    <property type="entry name" value="OppC_N"/>
    <property type="match status" value="1"/>
</dbReference>
<accession>A0A2V4TYZ2</accession>
<dbReference type="PANTHER" id="PTHR43386">
    <property type="entry name" value="OLIGOPEPTIDE TRANSPORT SYSTEM PERMEASE PROTEIN APPC"/>
    <property type="match status" value="1"/>
</dbReference>
<feature type="transmembrane region" description="Helical" evidence="7">
    <location>
        <begin position="179"/>
        <end position="203"/>
    </location>
</feature>
<evidence type="ECO:0000256" key="5">
    <source>
        <dbReference type="ARBA" id="ARBA00022989"/>
    </source>
</evidence>
<feature type="transmembrane region" description="Helical" evidence="7">
    <location>
        <begin position="132"/>
        <end position="159"/>
    </location>
</feature>
<dbReference type="EMBL" id="QJSQ01000015">
    <property type="protein sequence ID" value="PYE21180.1"/>
    <property type="molecule type" value="Genomic_DNA"/>
</dbReference>
<dbReference type="Pfam" id="PF00528">
    <property type="entry name" value="BPD_transp_1"/>
    <property type="match status" value="1"/>
</dbReference>
<evidence type="ECO:0000256" key="1">
    <source>
        <dbReference type="ARBA" id="ARBA00004651"/>
    </source>
</evidence>
<gene>
    <name evidence="10" type="ORF">C7410_11523</name>
</gene>
<proteinExistence type="inferred from homology"/>
<evidence type="ECO:0000313" key="10">
    <source>
        <dbReference type="EMBL" id="PYE21180.1"/>
    </source>
</evidence>
<dbReference type="InterPro" id="IPR035906">
    <property type="entry name" value="MetI-like_sf"/>
</dbReference>
<keyword evidence="4 7" id="KW-0812">Transmembrane</keyword>
<dbReference type="Gene3D" id="1.10.3720.10">
    <property type="entry name" value="MetI-like"/>
    <property type="match status" value="1"/>
</dbReference>
<feature type="compositionally biased region" description="Low complexity" evidence="8">
    <location>
        <begin position="1"/>
        <end position="14"/>
    </location>
</feature>
<protein>
    <submittedName>
        <fullName evidence="10">Peptide/nickel transport system permease protein</fullName>
    </submittedName>
</protein>
<comment type="similarity">
    <text evidence="7">Belongs to the binding-protein-dependent transport system permease family.</text>
</comment>
<dbReference type="InterPro" id="IPR000515">
    <property type="entry name" value="MetI-like"/>
</dbReference>